<comment type="caution">
    <text evidence="1">The sequence shown here is derived from an EMBL/GenBank/DDBJ whole genome shotgun (WGS) entry which is preliminary data.</text>
</comment>
<keyword evidence="2" id="KW-1185">Reference proteome</keyword>
<name>A0A9P7YIP6_9HELO</name>
<dbReference type="AlphaFoldDB" id="A0A9P7YIP6"/>
<protein>
    <submittedName>
        <fullName evidence="1">Uncharacterized protein</fullName>
    </submittedName>
</protein>
<organism evidence="1 2">
    <name type="scientific">Amylocarpus encephaloides</name>
    <dbReference type="NCBI Taxonomy" id="45428"/>
    <lineage>
        <taxon>Eukaryota</taxon>
        <taxon>Fungi</taxon>
        <taxon>Dikarya</taxon>
        <taxon>Ascomycota</taxon>
        <taxon>Pezizomycotina</taxon>
        <taxon>Leotiomycetes</taxon>
        <taxon>Helotiales</taxon>
        <taxon>Helotiales incertae sedis</taxon>
        <taxon>Amylocarpus</taxon>
    </lineage>
</organism>
<gene>
    <name evidence="1" type="ORF">BJ875DRAFT_20538</name>
</gene>
<evidence type="ECO:0000313" key="1">
    <source>
        <dbReference type="EMBL" id="KAG9234206.1"/>
    </source>
</evidence>
<dbReference type="Proteomes" id="UP000824998">
    <property type="component" value="Unassembled WGS sequence"/>
</dbReference>
<accession>A0A9P7YIP6</accession>
<proteinExistence type="predicted"/>
<reference evidence="1" key="1">
    <citation type="journal article" date="2021" name="IMA Fungus">
        <title>Genomic characterization of three marine fungi, including Emericellopsis atlantica sp. nov. with signatures of a generalist lifestyle and marine biomass degradation.</title>
        <authorList>
            <person name="Hagestad O.C."/>
            <person name="Hou L."/>
            <person name="Andersen J.H."/>
            <person name="Hansen E.H."/>
            <person name="Altermark B."/>
            <person name="Li C."/>
            <person name="Kuhnert E."/>
            <person name="Cox R.J."/>
            <person name="Crous P.W."/>
            <person name="Spatafora J.W."/>
            <person name="Lail K."/>
            <person name="Amirebrahimi M."/>
            <person name="Lipzen A."/>
            <person name="Pangilinan J."/>
            <person name="Andreopoulos W."/>
            <person name="Hayes R.D."/>
            <person name="Ng V."/>
            <person name="Grigoriev I.V."/>
            <person name="Jackson S.A."/>
            <person name="Sutton T.D.S."/>
            <person name="Dobson A.D.W."/>
            <person name="Rama T."/>
        </authorList>
    </citation>
    <scope>NUCLEOTIDE SEQUENCE</scope>
    <source>
        <strain evidence="1">TRa018bII</strain>
    </source>
</reference>
<evidence type="ECO:0000313" key="2">
    <source>
        <dbReference type="Proteomes" id="UP000824998"/>
    </source>
</evidence>
<dbReference type="OrthoDB" id="414175at2759"/>
<sequence length="110" mass="12693">MLSLDHWKEERAAGYKFATEKMHLVADICDKCFLQRWQIPNEVILNNGFSIARYPQGHIAIQKPGGVMGRVLEWVVSLKRPIWKRWRRDDINALHSASGPRARSNKMGHG</sequence>
<dbReference type="EMBL" id="MU251471">
    <property type="protein sequence ID" value="KAG9234206.1"/>
    <property type="molecule type" value="Genomic_DNA"/>
</dbReference>